<dbReference type="InterPro" id="IPR003148">
    <property type="entry name" value="RCK_N"/>
</dbReference>
<dbReference type="GeneID" id="42301640"/>
<dbReference type="InterPro" id="IPR001667">
    <property type="entry name" value="DDH_dom"/>
</dbReference>
<evidence type="ECO:0000259" key="3">
    <source>
        <dbReference type="Pfam" id="PF02272"/>
    </source>
</evidence>
<name>A0A5P9P4N0_9EURY</name>
<dbReference type="Gene3D" id="3.40.50.720">
    <property type="entry name" value="NAD(P)-binding Rossmann-like Domain"/>
    <property type="match status" value="1"/>
</dbReference>
<evidence type="ECO:0000259" key="2">
    <source>
        <dbReference type="Pfam" id="PF02254"/>
    </source>
</evidence>
<organism evidence="4 5">
    <name type="scientific">Natronorubrum aibiense</name>
    <dbReference type="NCBI Taxonomy" id="348826"/>
    <lineage>
        <taxon>Archaea</taxon>
        <taxon>Methanobacteriati</taxon>
        <taxon>Methanobacteriota</taxon>
        <taxon>Stenosarchaea group</taxon>
        <taxon>Halobacteria</taxon>
        <taxon>Halobacteriales</taxon>
        <taxon>Natrialbaceae</taxon>
        <taxon>Natronorubrum</taxon>
    </lineage>
</organism>
<keyword evidence="5" id="KW-1185">Reference proteome</keyword>
<dbReference type="InterPro" id="IPR051319">
    <property type="entry name" value="Oligoribo/pAp-PDE_c-di-AMP_PDE"/>
</dbReference>
<dbReference type="PANTHER" id="PTHR47618">
    <property type="entry name" value="BIFUNCTIONAL OLIGORIBONUCLEASE AND PAP PHOSPHATASE NRNA"/>
    <property type="match status" value="1"/>
</dbReference>
<reference evidence="4 5" key="1">
    <citation type="journal article" date="2007" name="Int. J. Syst. Evol. Microbiol.">
        <title>Natronorubrum sulfidifaciens sp. nov., an extremely haloalkaliphilic archaeon isolated from Aiding salt lake in Xin-Jiang, China.</title>
        <authorList>
            <person name="Cui H.L."/>
            <person name="Tohty D."/>
            <person name="Liu H.C."/>
            <person name="Liu S.J."/>
            <person name="Oren A."/>
            <person name="Zhou P.J."/>
        </authorList>
    </citation>
    <scope>NUCLEOTIDE SEQUENCE [LARGE SCALE GENOMIC DNA]</scope>
    <source>
        <strain evidence="4 5">7-3</strain>
    </source>
</reference>
<protein>
    <submittedName>
        <fullName evidence="4">Bifunctional oligoribonuclease/PAP phosphatase NrnA</fullName>
    </submittedName>
</protein>
<dbReference type="InterPro" id="IPR038763">
    <property type="entry name" value="DHH_sf"/>
</dbReference>
<sequence length="503" mass="54447">MVFRLVLGCGAVGRKVVERFDDRDDTSRDRLLVVTDDTSIVEALRDESIPARDADPTEPSVIENIESPDVIFIASDRTDVNRTALERARSQFPTASIVAYLGGNATESDRTTFDDLADHVVDAESAMVEHVLEGVARPSADAAIGLRKQLSSIDGRLAVVMHDNPDPDAIASAVGLTDIAAEVDVDADACYFGKISHQENRAMVNLLDLNLRNLSPTDSLEEYDAFALVDHSRPGVNDQLPEDLAVDIVIDHHPPRGPVPGEFVDLREHAGATSTVLTDYLERFGLDPSVATATALLYGIRIDTNDFTREVSPADFNAASVLYPYVDTSVLDQIEQPTVEGETLETIARAIKNRVQRDTVAVASVGRISDRDALPQAADQLLSMEGVETTLVFGFRDEMAFLSARSRAADVDLGETLRDAFDRIGSAGGHADMAGAQLEVGILGSTNDENEVESIVSVVEEVITNRFFEAIETQPGTSVGAYTQTSQWLFTIDEGDAEHEESA</sequence>
<dbReference type="EMBL" id="CP045488">
    <property type="protein sequence ID" value="QFU83082.1"/>
    <property type="molecule type" value="Genomic_DNA"/>
</dbReference>
<feature type="domain" description="DHHA1" evidence="3">
    <location>
        <begin position="359"/>
        <end position="464"/>
    </location>
</feature>
<dbReference type="Pfam" id="PF02254">
    <property type="entry name" value="TrkA_N"/>
    <property type="match status" value="1"/>
</dbReference>
<evidence type="ECO:0000313" key="4">
    <source>
        <dbReference type="EMBL" id="QFU83082.1"/>
    </source>
</evidence>
<dbReference type="InterPro" id="IPR036291">
    <property type="entry name" value="NAD(P)-bd_dom_sf"/>
</dbReference>
<dbReference type="Gene3D" id="3.90.1640.10">
    <property type="entry name" value="inorganic pyrophosphatase (n-terminal core)"/>
    <property type="match status" value="1"/>
</dbReference>
<dbReference type="KEGG" id="nas:GCU68_11310"/>
<dbReference type="Pfam" id="PF02272">
    <property type="entry name" value="DHHA1"/>
    <property type="match status" value="1"/>
</dbReference>
<dbReference type="AlphaFoldDB" id="A0A5P9P4N0"/>
<proteinExistence type="predicted"/>
<accession>A0A5P9P4N0</accession>
<feature type="domain" description="RCK N-terminal" evidence="2">
    <location>
        <begin position="5"/>
        <end position="99"/>
    </location>
</feature>
<evidence type="ECO:0000259" key="1">
    <source>
        <dbReference type="Pfam" id="PF01368"/>
    </source>
</evidence>
<dbReference type="SUPFAM" id="SSF51735">
    <property type="entry name" value="NAD(P)-binding Rossmann-fold domains"/>
    <property type="match status" value="1"/>
</dbReference>
<dbReference type="RefSeq" id="WP_152941681.1">
    <property type="nucleotide sequence ID" value="NZ_CP045488.1"/>
</dbReference>
<feature type="domain" description="DDH" evidence="1">
    <location>
        <begin position="158"/>
        <end position="300"/>
    </location>
</feature>
<dbReference type="Proteomes" id="UP000326170">
    <property type="component" value="Chromosome"/>
</dbReference>
<evidence type="ECO:0000313" key="5">
    <source>
        <dbReference type="Proteomes" id="UP000326170"/>
    </source>
</evidence>
<dbReference type="GO" id="GO:0003676">
    <property type="term" value="F:nucleic acid binding"/>
    <property type="evidence" value="ECO:0007669"/>
    <property type="project" value="InterPro"/>
</dbReference>
<dbReference type="SUPFAM" id="SSF64182">
    <property type="entry name" value="DHH phosphoesterases"/>
    <property type="match status" value="1"/>
</dbReference>
<dbReference type="Pfam" id="PF01368">
    <property type="entry name" value="DHH"/>
    <property type="match status" value="1"/>
</dbReference>
<gene>
    <name evidence="4" type="ORF">GCU68_11310</name>
</gene>
<dbReference type="PANTHER" id="PTHR47618:SF1">
    <property type="entry name" value="BIFUNCTIONAL OLIGORIBONUCLEASE AND PAP PHOSPHATASE NRNA"/>
    <property type="match status" value="1"/>
</dbReference>
<dbReference type="OrthoDB" id="350705at2157"/>
<dbReference type="InterPro" id="IPR003156">
    <property type="entry name" value="DHHA1_dom"/>
</dbReference>
<dbReference type="GO" id="GO:0006813">
    <property type="term" value="P:potassium ion transport"/>
    <property type="evidence" value="ECO:0007669"/>
    <property type="project" value="InterPro"/>
</dbReference>